<reference evidence="2 3" key="1">
    <citation type="submission" date="2008-05" db="EMBL/GenBank/DDBJ databases">
        <title>Complete sequence of chromosome of Geobacter lovleyi SZ.</title>
        <authorList>
            <consortium name="US DOE Joint Genome Institute"/>
            <person name="Lucas S."/>
            <person name="Copeland A."/>
            <person name="Lapidus A."/>
            <person name="Glavina del Rio T."/>
            <person name="Dalin E."/>
            <person name="Tice H."/>
            <person name="Bruce D."/>
            <person name="Goodwin L."/>
            <person name="Pitluck S."/>
            <person name="Chertkov O."/>
            <person name="Meincke L."/>
            <person name="Brettin T."/>
            <person name="Detter J.C."/>
            <person name="Han C."/>
            <person name="Tapia R."/>
            <person name="Kuske C.R."/>
            <person name="Schmutz J."/>
            <person name="Larimer F."/>
            <person name="Land M."/>
            <person name="Hauser L."/>
            <person name="Kyrpides N."/>
            <person name="Mikhailova N."/>
            <person name="Sung Y."/>
            <person name="Fletcher K.E."/>
            <person name="Ritalahti K.M."/>
            <person name="Loeffler F.E."/>
            <person name="Richardson P."/>
        </authorList>
    </citation>
    <scope>NUCLEOTIDE SEQUENCE [LARGE SCALE GENOMIC DNA]</scope>
    <source>
        <strain evidence="3">ATCC BAA-1151 / DSM 17278 / SZ</strain>
    </source>
</reference>
<dbReference type="HOGENOM" id="CLU_045520_0_0_7"/>
<evidence type="ECO:0000259" key="1">
    <source>
        <dbReference type="Pfam" id="PF00174"/>
    </source>
</evidence>
<proteinExistence type="predicted"/>
<feature type="domain" description="Oxidoreductase molybdopterin-binding" evidence="1">
    <location>
        <begin position="105"/>
        <end position="260"/>
    </location>
</feature>
<dbReference type="SUPFAM" id="SSF56524">
    <property type="entry name" value="Oxidoreductase molybdopterin-binding domain"/>
    <property type="match status" value="1"/>
</dbReference>
<protein>
    <submittedName>
        <fullName evidence="2">Oxidoreductase molybdopterin binding</fullName>
    </submittedName>
</protein>
<keyword evidence="3" id="KW-1185">Reference proteome</keyword>
<accession>B3E3T9</accession>
<dbReference type="AlphaFoldDB" id="B3E3T9"/>
<evidence type="ECO:0000313" key="3">
    <source>
        <dbReference type="Proteomes" id="UP000002420"/>
    </source>
</evidence>
<dbReference type="InterPro" id="IPR000572">
    <property type="entry name" value="OxRdtase_Mopterin-bd_dom"/>
</dbReference>
<dbReference type="Pfam" id="PF00174">
    <property type="entry name" value="Oxidored_molyb"/>
    <property type="match status" value="1"/>
</dbReference>
<name>B3E3T9_TRIL1</name>
<organism evidence="2 3">
    <name type="scientific">Trichlorobacter lovleyi (strain ATCC BAA-1151 / DSM 17278 / SZ)</name>
    <name type="common">Geobacter lovleyi</name>
    <dbReference type="NCBI Taxonomy" id="398767"/>
    <lineage>
        <taxon>Bacteria</taxon>
        <taxon>Pseudomonadati</taxon>
        <taxon>Thermodesulfobacteriota</taxon>
        <taxon>Desulfuromonadia</taxon>
        <taxon>Geobacterales</taxon>
        <taxon>Geobacteraceae</taxon>
        <taxon>Trichlorobacter</taxon>
    </lineage>
</organism>
<dbReference type="EMBL" id="CP001089">
    <property type="protein sequence ID" value="ACD94353.1"/>
    <property type="molecule type" value="Genomic_DNA"/>
</dbReference>
<dbReference type="PANTHER" id="PTHR43032">
    <property type="entry name" value="PROTEIN-METHIONINE-SULFOXIDE REDUCTASE"/>
    <property type="match status" value="1"/>
</dbReference>
<dbReference type="RefSeq" id="WP_012468709.1">
    <property type="nucleotide sequence ID" value="NC_010814.1"/>
</dbReference>
<dbReference type="eggNOG" id="COG2041">
    <property type="taxonomic scope" value="Bacteria"/>
</dbReference>
<dbReference type="STRING" id="398767.Glov_0627"/>
<dbReference type="InterPro" id="IPR036374">
    <property type="entry name" value="OxRdtase_Mopterin-bd_sf"/>
</dbReference>
<dbReference type="KEGG" id="glo:Glov_0627"/>
<dbReference type="PANTHER" id="PTHR43032:SF3">
    <property type="entry name" value="PROTEIN-METHIONINE-SULFOXIDE REDUCTASE CATALYTIC SUBUNIT MSRP"/>
    <property type="match status" value="1"/>
</dbReference>
<dbReference type="NCBIfam" id="NF003767">
    <property type="entry name" value="PRK05363.1"/>
    <property type="match status" value="1"/>
</dbReference>
<dbReference type="OrthoDB" id="9795587at2"/>
<evidence type="ECO:0000313" key="2">
    <source>
        <dbReference type="EMBL" id="ACD94353.1"/>
    </source>
</evidence>
<dbReference type="Proteomes" id="UP000002420">
    <property type="component" value="Chromosome"/>
</dbReference>
<sequence length="322" mass="37262">MQSYKLPTSELTAEEVFRTRRTLLKALGFLGLNAWPLLNACTNYAAQSRDLNGTLVNLKQLHAPRNGSYRLDRPLTDQAEAAAYTNFYEFTHSKEVWRRVDRFLTRPWELKITGLVKKPLTISVDELLKLIPQEERHYRFRCVETWSMAVPWIGFPLSALIKRVEPLSSATHISFISFLRRDQAPEQKRSSVELWPYHEGLTLAEGMNDLSFMATGLYGHELAKQHGAPIRLVAPWKYGFKSIKSVVEIVFTDRQPATFWNAMIPNEYGFWANINPAIPHPRWSQAEESLLGSNERRKTLLYNGYTDQVGGLYNLKDRQYFY</sequence>
<gene>
    <name evidence="2" type="ordered locus">Glov_0627</name>
</gene>
<dbReference type="Gene3D" id="3.90.420.10">
    <property type="entry name" value="Oxidoreductase, molybdopterin-binding domain"/>
    <property type="match status" value="1"/>
</dbReference>